<sequence>MEKHHACLYIIILLFFQLVSISFGQLSTSETRVLLRLQRILEFPSVLQRWTNQTNFCYIPSSSVTLKVTCSGNHVTELTVVGNIKERMLSEQFSIDSLFTTVTKLSSLKELSLVSLGLWGSLPSKINRLSSLEVLNISLNFVFGEIPLEVTSLKSLKSLGLADNLLNGSVPDLSSLEKLEEIDVSNNLLGPKFPSLGEKILSIVLKNNTFQSVIPSELDKFDQLQHFDVSFNGLFGIIPSALFALPLIEYINLAGNKLGGTLLTDISCGDKLKFVDISHNRLVGNLPSCISYNSTERVVIYSWNCFSYGELNYQYRNSFCHEKALAVKPPVLVEKTKSSGKLGLIVGVVGAVIGSVGVLGLLIFVAFRKFRGRKTEDVKLDKPVMGESFLRLSPTLFPNATMSFGALGPPPYHVLSLEEIEEVTNYFDSSKLMGEGSQGQLYKGRLSDGSAVVVRCLKLKQRHSSQTFLQNVEILSKLRHRHLVSLLGHCLIPHQTYPNVVDTVFLVSEYVSNGTLRNYLTDRRKRDMLKWPERVAVAVGVARGLQFLHTGITPAILRNNLKMENILLDDNLTPKVISYNLSIPSLVGLESPFSGVETFSGRNGYTDSQIHDCSNEDGEKDDVYHLGIVLVEVLTGKLITSQAELNEHKNQLEKSLIDTASKLRELMDPSIRGTFAYESLRITVEIIVKCLSKDSIQRPSIEDVLWNLQYSVQVQNGWTPSSENLSTP</sequence>
<keyword evidence="20" id="KW-1185">Reference proteome</keyword>
<protein>
    <recommendedName>
        <fullName evidence="2">non-specific serine/threonine protein kinase</fullName>
        <ecNumber evidence="2">2.7.11.1</ecNumber>
    </recommendedName>
</protein>
<dbReference type="Gene3D" id="3.30.200.20">
    <property type="entry name" value="Phosphorylase Kinase, domain 1"/>
    <property type="match status" value="1"/>
</dbReference>
<evidence type="ECO:0000256" key="4">
    <source>
        <dbReference type="ARBA" id="ARBA00022614"/>
    </source>
</evidence>
<dbReference type="InterPro" id="IPR011009">
    <property type="entry name" value="Kinase-like_dom_sf"/>
</dbReference>
<keyword evidence="6 16" id="KW-0812">Transmembrane</keyword>
<dbReference type="FunFam" id="1.10.510.10:FF:000431">
    <property type="entry name" value="Putative inactive leucine-rich repeat receptor-like protein kinase"/>
    <property type="match status" value="1"/>
</dbReference>
<keyword evidence="4" id="KW-0433">Leucine-rich repeat</keyword>
<feature type="chain" id="PRO_5029546158" description="non-specific serine/threonine protein kinase" evidence="17">
    <location>
        <begin position="25"/>
        <end position="728"/>
    </location>
</feature>
<dbReference type="InterPro" id="IPR001611">
    <property type="entry name" value="Leu-rich_rpt"/>
</dbReference>
<dbReference type="PANTHER" id="PTHR48056">
    <property type="entry name" value="LRR RECEPTOR-LIKE SERINE/THREONINE-PROTEIN KINASE-RELATED"/>
    <property type="match status" value="1"/>
</dbReference>
<comment type="catalytic activity">
    <reaction evidence="15">
        <text>L-seryl-[protein] + ATP = O-phospho-L-seryl-[protein] + ADP + H(+)</text>
        <dbReference type="Rhea" id="RHEA:17989"/>
        <dbReference type="Rhea" id="RHEA-COMP:9863"/>
        <dbReference type="Rhea" id="RHEA-COMP:11604"/>
        <dbReference type="ChEBI" id="CHEBI:15378"/>
        <dbReference type="ChEBI" id="CHEBI:29999"/>
        <dbReference type="ChEBI" id="CHEBI:30616"/>
        <dbReference type="ChEBI" id="CHEBI:83421"/>
        <dbReference type="ChEBI" id="CHEBI:456216"/>
        <dbReference type="EC" id="2.7.11.1"/>
    </reaction>
</comment>
<organism evidence="19 20">
    <name type="scientific">Kingdonia uniflora</name>
    <dbReference type="NCBI Taxonomy" id="39325"/>
    <lineage>
        <taxon>Eukaryota</taxon>
        <taxon>Viridiplantae</taxon>
        <taxon>Streptophyta</taxon>
        <taxon>Embryophyta</taxon>
        <taxon>Tracheophyta</taxon>
        <taxon>Spermatophyta</taxon>
        <taxon>Magnoliopsida</taxon>
        <taxon>Ranunculales</taxon>
        <taxon>Circaeasteraceae</taxon>
        <taxon>Kingdonia</taxon>
    </lineage>
</organism>
<evidence type="ECO:0000256" key="16">
    <source>
        <dbReference type="SAM" id="Phobius"/>
    </source>
</evidence>
<feature type="signal peptide" evidence="17">
    <location>
        <begin position="1"/>
        <end position="24"/>
    </location>
</feature>
<dbReference type="InterPro" id="IPR050647">
    <property type="entry name" value="Plant_LRR-RLKs"/>
</dbReference>
<dbReference type="GO" id="GO:0005524">
    <property type="term" value="F:ATP binding"/>
    <property type="evidence" value="ECO:0007669"/>
    <property type="project" value="InterPro"/>
</dbReference>
<comment type="caution">
    <text evidence="19">The sequence shown here is derived from an EMBL/GenBank/DDBJ whole genome shotgun (WGS) entry which is preliminary data.</text>
</comment>
<dbReference type="Proteomes" id="UP000541444">
    <property type="component" value="Unassembled WGS sequence"/>
</dbReference>
<proteinExistence type="predicted"/>
<dbReference type="SUPFAM" id="SSF56112">
    <property type="entry name" value="Protein kinase-like (PK-like)"/>
    <property type="match status" value="1"/>
</dbReference>
<evidence type="ECO:0000256" key="10">
    <source>
        <dbReference type="ARBA" id="ARBA00022989"/>
    </source>
</evidence>
<evidence type="ECO:0000256" key="5">
    <source>
        <dbReference type="ARBA" id="ARBA00022679"/>
    </source>
</evidence>
<evidence type="ECO:0000256" key="1">
    <source>
        <dbReference type="ARBA" id="ARBA00004479"/>
    </source>
</evidence>
<feature type="domain" description="Protein kinase" evidence="18">
    <location>
        <begin position="427"/>
        <end position="710"/>
    </location>
</feature>
<reference evidence="19 20" key="1">
    <citation type="journal article" date="2020" name="IScience">
        <title>Genome Sequencing of the Endangered Kingdonia uniflora (Circaeasteraceae, Ranunculales) Reveals Potential Mechanisms of Evolutionary Specialization.</title>
        <authorList>
            <person name="Sun Y."/>
            <person name="Deng T."/>
            <person name="Zhang A."/>
            <person name="Moore M.J."/>
            <person name="Landis J.B."/>
            <person name="Lin N."/>
            <person name="Zhang H."/>
            <person name="Zhang X."/>
            <person name="Huang J."/>
            <person name="Zhang X."/>
            <person name="Sun H."/>
            <person name="Wang H."/>
        </authorList>
    </citation>
    <scope>NUCLEOTIDE SEQUENCE [LARGE SCALE GENOMIC DNA]</scope>
    <source>
        <strain evidence="19">TB1705</strain>
        <tissue evidence="19">Leaf</tissue>
    </source>
</reference>
<evidence type="ECO:0000256" key="3">
    <source>
        <dbReference type="ARBA" id="ARBA00022527"/>
    </source>
</evidence>
<evidence type="ECO:0000256" key="2">
    <source>
        <dbReference type="ARBA" id="ARBA00012513"/>
    </source>
</evidence>
<evidence type="ECO:0000256" key="8">
    <source>
        <dbReference type="ARBA" id="ARBA00022737"/>
    </source>
</evidence>
<evidence type="ECO:0000256" key="14">
    <source>
        <dbReference type="ARBA" id="ARBA00047899"/>
    </source>
</evidence>
<keyword evidence="8" id="KW-0677">Repeat</keyword>
<dbReference type="Pfam" id="PF00560">
    <property type="entry name" value="LRR_1"/>
    <property type="match status" value="2"/>
</dbReference>
<dbReference type="GO" id="GO:0016020">
    <property type="term" value="C:membrane"/>
    <property type="evidence" value="ECO:0007669"/>
    <property type="project" value="UniProtKB-SubCell"/>
</dbReference>
<dbReference type="FunFam" id="3.80.10.10:FF:000673">
    <property type="entry name" value="Probable LRR receptor-like serine/threonine-protein kinase At2g02780"/>
    <property type="match status" value="1"/>
</dbReference>
<dbReference type="Gene3D" id="3.80.10.10">
    <property type="entry name" value="Ribonuclease Inhibitor"/>
    <property type="match status" value="2"/>
</dbReference>
<gene>
    <name evidence="19" type="ORF">GIB67_030716</name>
</gene>
<evidence type="ECO:0000256" key="7">
    <source>
        <dbReference type="ARBA" id="ARBA00022729"/>
    </source>
</evidence>
<keyword evidence="5" id="KW-0808">Transferase</keyword>
<keyword evidence="10 16" id="KW-1133">Transmembrane helix</keyword>
<accession>A0A7J7L307</accession>
<dbReference type="SUPFAM" id="SSF52058">
    <property type="entry name" value="L domain-like"/>
    <property type="match status" value="1"/>
</dbReference>
<keyword evidence="9" id="KW-0418">Kinase</keyword>
<evidence type="ECO:0000259" key="18">
    <source>
        <dbReference type="PROSITE" id="PS50011"/>
    </source>
</evidence>
<evidence type="ECO:0000313" key="20">
    <source>
        <dbReference type="Proteomes" id="UP000541444"/>
    </source>
</evidence>
<dbReference type="Gene3D" id="1.10.510.10">
    <property type="entry name" value="Transferase(Phosphotransferase) domain 1"/>
    <property type="match status" value="1"/>
</dbReference>
<dbReference type="GO" id="GO:0004674">
    <property type="term" value="F:protein serine/threonine kinase activity"/>
    <property type="evidence" value="ECO:0007669"/>
    <property type="project" value="UniProtKB-KW"/>
</dbReference>
<evidence type="ECO:0000256" key="6">
    <source>
        <dbReference type="ARBA" id="ARBA00022692"/>
    </source>
</evidence>
<keyword evidence="3" id="KW-0723">Serine/threonine-protein kinase</keyword>
<keyword evidence="12" id="KW-0675">Receptor</keyword>
<dbReference type="InterPro" id="IPR000719">
    <property type="entry name" value="Prot_kinase_dom"/>
</dbReference>
<comment type="catalytic activity">
    <reaction evidence="14">
        <text>L-threonyl-[protein] + ATP = O-phospho-L-threonyl-[protein] + ADP + H(+)</text>
        <dbReference type="Rhea" id="RHEA:46608"/>
        <dbReference type="Rhea" id="RHEA-COMP:11060"/>
        <dbReference type="Rhea" id="RHEA-COMP:11605"/>
        <dbReference type="ChEBI" id="CHEBI:15378"/>
        <dbReference type="ChEBI" id="CHEBI:30013"/>
        <dbReference type="ChEBI" id="CHEBI:30616"/>
        <dbReference type="ChEBI" id="CHEBI:61977"/>
        <dbReference type="ChEBI" id="CHEBI:456216"/>
        <dbReference type="EC" id="2.7.11.1"/>
    </reaction>
</comment>
<dbReference type="AlphaFoldDB" id="A0A7J7L307"/>
<keyword evidence="11 16" id="KW-0472">Membrane</keyword>
<dbReference type="InterPro" id="IPR032675">
    <property type="entry name" value="LRR_dom_sf"/>
</dbReference>
<dbReference type="FunFam" id="3.80.10.10:FF:000380">
    <property type="entry name" value="Putative inactive leucine-rich repeat receptor-like protein kinase"/>
    <property type="match status" value="1"/>
</dbReference>
<dbReference type="PANTHER" id="PTHR48056:SF74">
    <property type="entry name" value="PROTEIN KINASE DOMAIN-CONTAINING PROTEIN"/>
    <property type="match status" value="1"/>
</dbReference>
<evidence type="ECO:0000256" key="17">
    <source>
        <dbReference type="SAM" id="SignalP"/>
    </source>
</evidence>
<keyword evidence="13" id="KW-0325">Glycoprotein</keyword>
<dbReference type="EMBL" id="JACGCM010002660">
    <property type="protein sequence ID" value="KAF6136952.1"/>
    <property type="molecule type" value="Genomic_DNA"/>
</dbReference>
<dbReference type="GO" id="GO:0033612">
    <property type="term" value="F:receptor serine/threonine kinase binding"/>
    <property type="evidence" value="ECO:0007669"/>
    <property type="project" value="TreeGrafter"/>
</dbReference>
<evidence type="ECO:0000256" key="15">
    <source>
        <dbReference type="ARBA" id="ARBA00048679"/>
    </source>
</evidence>
<evidence type="ECO:0000256" key="12">
    <source>
        <dbReference type="ARBA" id="ARBA00023170"/>
    </source>
</evidence>
<keyword evidence="7 17" id="KW-0732">Signal</keyword>
<dbReference type="OrthoDB" id="676979at2759"/>
<evidence type="ECO:0000313" key="19">
    <source>
        <dbReference type="EMBL" id="KAF6136952.1"/>
    </source>
</evidence>
<dbReference type="EC" id="2.7.11.1" evidence="2"/>
<comment type="subcellular location">
    <subcellularLocation>
        <location evidence="1">Membrane</location>
        <topology evidence="1">Single-pass type I membrane protein</topology>
    </subcellularLocation>
</comment>
<dbReference type="PROSITE" id="PS50011">
    <property type="entry name" value="PROTEIN_KINASE_DOM"/>
    <property type="match status" value="1"/>
</dbReference>
<dbReference type="Pfam" id="PF00069">
    <property type="entry name" value="Pkinase"/>
    <property type="match status" value="1"/>
</dbReference>
<feature type="transmembrane region" description="Helical" evidence="16">
    <location>
        <begin position="342"/>
        <end position="367"/>
    </location>
</feature>
<evidence type="ECO:0000256" key="9">
    <source>
        <dbReference type="ARBA" id="ARBA00022777"/>
    </source>
</evidence>
<evidence type="ECO:0000256" key="11">
    <source>
        <dbReference type="ARBA" id="ARBA00023136"/>
    </source>
</evidence>
<name>A0A7J7L307_9MAGN</name>
<evidence type="ECO:0000256" key="13">
    <source>
        <dbReference type="ARBA" id="ARBA00023180"/>
    </source>
</evidence>